<dbReference type="AlphaFoldDB" id="A0A1M5CXW0"/>
<proteinExistence type="predicted"/>
<dbReference type="Proteomes" id="UP000184245">
    <property type="component" value="Unassembled WGS sequence"/>
</dbReference>
<dbReference type="Pfam" id="PF09136">
    <property type="entry name" value="Glucodextran_B"/>
    <property type="match status" value="1"/>
</dbReference>
<dbReference type="Pfam" id="PF19077">
    <property type="entry name" value="Big_13"/>
    <property type="match status" value="1"/>
</dbReference>
<keyword evidence="3" id="KW-1185">Reference proteome</keyword>
<dbReference type="EMBL" id="FQVI01000049">
    <property type="protein sequence ID" value="SHF59477.1"/>
    <property type="molecule type" value="Genomic_DNA"/>
</dbReference>
<gene>
    <name evidence="2" type="ORF">SAMN02745158_04334</name>
</gene>
<dbReference type="Gene3D" id="2.60.40.10">
    <property type="entry name" value="Immunoglobulins"/>
    <property type="match status" value="3"/>
</dbReference>
<dbReference type="OrthoDB" id="2044521at2"/>
<accession>A0A1M5CXW0</accession>
<evidence type="ECO:0000313" key="3">
    <source>
        <dbReference type="Proteomes" id="UP000184245"/>
    </source>
</evidence>
<reference evidence="2 3" key="1">
    <citation type="submission" date="2016-11" db="EMBL/GenBank/DDBJ databases">
        <authorList>
            <person name="Jaros S."/>
            <person name="Januszkiewicz K."/>
            <person name="Wedrychowicz H."/>
        </authorList>
    </citation>
    <scope>NUCLEOTIDE SEQUENCE [LARGE SCALE GENOMIC DNA]</scope>
    <source>
        <strain evidence="2 3">DSM 17459</strain>
    </source>
</reference>
<sequence length="302" mass="31287">MSVKTVQAVVNGQTYTLTYNATSKKYEATITAPSKSSYTKEGHYYPVTIKATDDAGNTTTKDTSDSTLGESLKLKVKERMAPTIIITYPTASATIINNKPAITWKVTDDDSGVNQNTIGVTIDSGSKVTSGITKTAITGGYECTYTPTTALADGSHTIKIDASDNDGNAATQKSVTFKIDTVPPTLSVSSPVDNLVTNQASCTVAGTTNDITSSPVTLTIKLNSGTAEAVTVADNGAFTKTLTLINGKNTITIVATDSAGKSTTVTRTVTLDTGAPVISSVTITPNPVDCGATYVIAVEVTD</sequence>
<evidence type="ECO:0000259" key="1">
    <source>
        <dbReference type="Pfam" id="PF19077"/>
    </source>
</evidence>
<dbReference type="InterPro" id="IPR013783">
    <property type="entry name" value="Ig-like_fold"/>
</dbReference>
<organism evidence="2 3">
    <name type="scientific">Lactonifactor longoviformis DSM 17459</name>
    <dbReference type="NCBI Taxonomy" id="1122155"/>
    <lineage>
        <taxon>Bacteria</taxon>
        <taxon>Bacillati</taxon>
        <taxon>Bacillota</taxon>
        <taxon>Clostridia</taxon>
        <taxon>Eubacteriales</taxon>
        <taxon>Clostridiaceae</taxon>
        <taxon>Lactonifactor</taxon>
    </lineage>
</organism>
<protein>
    <recommendedName>
        <fullName evidence="1">Bacterial Ig-like domain-containing protein</fullName>
    </recommendedName>
</protein>
<name>A0A1M5CXW0_9CLOT</name>
<dbReference type="InterPro" id="IPR044016">
    <property type="entry name" value="Big_13"/>
</dbReference>
<feature type="domain" description="Bacterial Ig-like" evidence="1">
    <location>
        <begin position="112"/>
        <end position="181"/>
    </location>
</feature>
<evidence type="ECO:0000313" key="2">
    <source>
        <dbReference type="EMBL" id="SHF59477.1"/>
    </source>
</evidence>
<dbReference type="STRING" id="1122155.SAMN02745158_04334"/>